<dbReference type="PANTHER" id="PTHR12526:SF630">
    <property type="entry name" value="GLYCOSYLTRANSFERASE"/>
    <property type="match status" value="1"/>
</dbReference>
<dbReference type="Gene3D" id="3.40.50.2000">
    <property type="entry name" value="Glycogen Phosphorylase B"/>
    <property type="match status" value="2"/>
</dbReference>
<dbReference type="SUPFAM" id="SSF53756">
    <property type="entry name" value="UDP-Glycosyltransferase/glycogen phosphorylase"/>
    <property type="match status" value="1"/>
</dbReference>
<comment type="caution">
    <text evidence="2">The sequence shown here is derived from an EMBL/GenBank/DDBJ whole genome shotgun (WGS) entry which is preliminary data.</text>
</comment>
<evidence type="ECO:0000313" key="2">
    <source>
        <dbReference type="EMBL" id="MBO1265070.1"/>
    </source>
</evidence>
<dbReference type="Proteomes" id="UP000664218">
    <property type="component" value="Unassembled WGS sequence"/>
</dbReference>
<dbReference type="PANTHER" id="PTHR12526">
    <property type="entry name" value="GLYCOSYLTRANSFERASE"/>
    <property type="match status" value="1"/>
</dbReference>
<name>A0A939HCI9_9CLOT</name>
<protein>
    <submittedName>
        <fullName evidence="2">Glycosyltransferase</fullName>
    </submittedName>
</protein>
<accession>A0A939HCI9</accession>
<dbReference type="Pfam" id="PF00534">
    <property type="entry name" value="Glycos_transf_1"/>
    <property type="match status" value="1"/>
</dbReference>
<evidence type="ECO:0000313" key="3">
    <source>
        <dbReference type="Proteomes" id="UP000664218"/>
    </source>
</evidence>
<dbReference type="EMBL" id="JAFNJU010000006">
    <property type="protein sequence ID" value="MBO1265070.1"/>
    <property type="molecule type" value="Genomic_DNA"/>
</dbReference>
<dbReference type="InterPro" id="IPR001296">
    <property type="entry name" value="Glyco_trans_1"/>
</dbReference>
<gene>
    <name evidence="2" type="ORF">J3A84_08535</name>
</gene>
<feature type="domain" description="Glycosyl transferase family 1" evidence="1">
    <location>
        <begin position="240"/>
        <end position="366"/>
    </location>
</feature>
<dbReference type="AlphaFoldDB" id="A0A939HCI9"/>
<organism evidence="2 3">
    <name type="scientific">Proteiniclasticum aestuarii</name>
    <dbReference type="NCBI Taxonomy" id="2817862"/>
    <lineage>
        <taxon>Bacteria</taxon>
        <taxon>Bacillati</taxon>
        <taxon>Bacillota</taxon>
        <taxon>Clostridia</taxon>
        <taxon>Eubacteriales</taxon>
        <taxon>Clostridiaceae</taxon>
        <taxon>Proteiniclasticum</taxon>
    </lineage>
</organism>
<dbReference type="GO" id="GO:0016757">
    <property type="term" value="F:glycosyltransferase activity"/>
    <property type="evidence" value="ECO:0007669"/>
    <property type="project" value="InterPro"/>
</dbReference>
<keyword evidence="3" id="KW-1185">Reference proteome</keyword>
<evidence type="ECO:0000259" key="1">
    <source>
        <dbReference type="Pfam" id="PF00534"/>
    </source>
</evidence>
<dbReference type="RefSeq" id="WP_207599599.1">
    <property type="nucleotide sequence ID" value="NZ_JAFNJU010000006.1"/>
</dbReference>
<proteinExistence type="predicted"/>
<sequence length="400" mass="46095">MKKIIYIGNFAFPLGNAAGKRVYGNGKLFKELGYEVVFIGVDRNIESYCKLEETEKEYDGFKYYNFSYPNNTISWIKYNRLFKTLVEFINEKIGIKNIDMIIYYGSPSLSLFIYKLIRFCRHNKIRIISDCVDWLTVKTSNPIFNLVKWADNTYQKAYLNKRVDGVIAISKYLGAYYKKAGVKTVVVPPLSPVKYDFVYGNNPSKTIVYAGLPFRKGEVIRDLSSLKDRIDITIFLLYKAKKNGAKFVFNIYGFTKEEYLHSIPSQAEYVEGLANSIKFNGMKANNEVTEEISKADFTILVRDVNRDTTAGFPTKVSESISCGTPVITTKTSDLEDFIIEGEYGFFIDALNYSKSADRLKEIFDIDKDSIYEMKMKCLNSGVFNYRNYKESIKELIDLFY</sequence>
<reference evidence="2" key="1">
    <citation type="submission" date="2021-03" db="EMBL/GenBank/DDBJ databases">
        <title>Proteiniclasticum marinus sp. nov., isolated from tidal flat sediment.</title>
        <authorList>
            <person name="Namirimu T."/>
            <person name="Yang J.-A."/>
            <person name="Yang S.-H."/>
            <person name="Kim Y.-J."/>
            <person name="Kwon K.K."/>
        </authorList>
    </citation>
    <scope>NUCLEOTIDE SEQUENCE</scope>
    <source>
        <strain evidence="2">SCR006</strain>
    </source>
</reference>